<dbReference type="SUPFAM" id="SSF52402">
    <property type="entry name" value="Adenine nucleotide alpha hydrolases-like"/>
    <property type="match status" value="1"/>
</dbReference>
<comment type="subcellular location">
    <subcellularLocation>
        <location evidence="2">Cytoplasm</location>
    </subcellularLocation>
</comment>
<organism evidence="4 5">
    <name type="scientific">SAR86 cluster bacterium</name>
    <dbReference type="NCBI Taxonomy" id="2030880"/>
    <lineage>
        <taxon>Bacteria</taxon>
        <taxon>Pseudomonadati</taxon>
        <taxon>Pseudomonadota</taxon>
        <taxon>Gammaproteobacteria</taxon>
        <taxon>SAR86 cluster</taxon>
    </lineage>
</organism>
<comment type="similarity">
    <text evidence="1 2">Belongs to the universal stress protein A family.</text>
</comment>
<dbReference type="Pfam" id="PF00582">
    <property type="entry name" value="Usp"/>
    <property type="match status" value="1"/>
</dbReference>
<feature type="domain" description="UspA" evidence="3">
    <location>
        <begin position="4"/>
        <end position="144"/>
    </location>
</feature>
<dbReference type="AlphaFoldDB" id="A0A972VWL0"/>
<accession>A0A972VWL0</accession>
<dbReference type="GO" id="GO:0005737">
    <property type="term" value="C:cytoplasm"/>
    <property type="evidence" value="ECO:0007669"/>
    <property type="project" value="UniProtKB-SubCell"/>
</dbReference>
<dbReference type="Gene3D" id="3.40.50.620">
    <property type="entry name" value="HUPs"/>
    <property type="match status" value="1"/>
</dbReference>
<comment type="caution">
    <text evidence="4">The sequence shown here is derived from an EMBL/GenBank/DDBJ whole genome shotgun (WGS) entry which is preliminary data.</text>
</comment>
<evidence type="ECO:0000256" key="2">
    <source>
        <dbReference type="PIRNR" id="PIRNR006276"/>
    </source>
</evidence>
<name>A0A972VWL0_9GAMM</name>
<reference evidence="4" key="1">
    <citation type="submission" date="2020-05" db="EMBL/GenBank/DDBJ databases">
        <title>Sulfur intermediates as new biogeochemical hubs in an aquatic model microbial ecosystem.</title>
        <authorList>
            <person name="Vigneron A."/>
        </authorList>
    </citation>
    <scope>NUCLEOTIDE SEQUENCE</scope>
    <source>
        <strain evidence="4">Bin.250</strain>
    </source>
</reference>
<sequence>MSIYKKIMIALDFQGDNAEVIAKGTSIAKVNKAAIILVHVNEPLVMAYAADGMSWSDQVVMLETSIRQEAQKKMAETGARLSLPPESCITREGRPATEIHELAKEKNIDLIVMGTHGQSGLKLLLGSTANSVLHGATCDVLAVRVGE</sequence>
<evidence type="ECO:0000256" key="1">
    <source>
        <dbReference type="ARBA" id="ARBA00008791"/>
    </source>
</evidence>
<evidence type="ECO:0000313" key="5">
    <source>
        <dbReference type="Proteomes" id="UP000754644"/>
    </source>
</evidence>
<evidence type="ECO:0000259" key="3">
    <source>
        <dbReference type="Pfam" id="PF00582"/>
    </source>
</evidence>
<evidence type="ECO:0000313" key="4">
    <source>
        <dbReference type="EMBL" id="NQV64644.1"/>
    </source>
</evidence>
<dbReference type="InterPro" id="IPR006015">
    <property type="entry name" value="Universal_stress_UspA"/>
</dbReference>
<keyword evidence="2" id="KW-0963">Cytoplasm</keyword>
<dbReference type="PANTHER" id="PTHR46268">
    <property type="entry name" value="STRESS RESPONSE PROTEIN NHAX"/>
    <property type="match status" value="1"/>
</dbReference>
<gene>
    <name evidence="4" type="ORF">HQ497_04690</name>
</gene>
<dbReference type="PRINTS" id="PR01438">
    <property type="entry name" value="UNVRSLSTRESS"/>
</dbReference>
<protein>
    <recommendedName>
        <fullName evidence="2">Universal stress protein</fullName>
    </recommendedName>
</protein>
<dbReference type="PIRSF" id="PIRSF006276">
    <property type="entry name" value="UspA"/>
    <property type="match status" value="1"/>
</dbReference>
<dbReference type="InterPro" id="IPR014729">
    <property type="entry name" value="Rossmann-like_a/b/a_fold"/>
</dbReference>
<dbReference type="InterPro" id="IPR006016">
    <property type="entry name" value="UspA"/>
</dbReference>
<dbReference type="EMBL" id="JABMOJ010000170">
    <property type="protein sequence ID" value="NQV64644.1"/>
    <property type="molecule type" value="Genomic_DNA"/>
</dbReference>
<dbReference type="Proteomes" id="UP000754644">
    <property type="component" value="Unassembled WGS sequence"/>
</dbReference>
<dbReference type="PANTHER" id="PTHR46268:SF15">
    <property type="entry name" value="UNIVERSAL STRESS PROTEIN HP_0031"/>
    <property type="match status" value="1"/>
</dbReference>
<proteinExistence type="inferred from homology"/>